<accession>A0A0D7ECB9</accession>
<gene>
    <name evidence="2" type="ORF">OO17_22845</name>
</gene>
<feature type="region of interest" description="Disordered" evidence="1">
    <location>
        <begin position="57"/>
        <end position="78"/>
    </location>
</feature>
<dbReference type="PATRIC" id="fig|1076.23.peg.5456"/>
<dbReference type="Proteomes" id="UP000032515">
    <property type="component" value="Unassembled WGS sequence"/>
</dbReference>
<evidence type="ECO:0000313" key="2">
    <source>
        <dbReference type="EMBL" id="KIZ38378.1"/>
    </source>
</evidence>
<organism evidence="2 3">
    <name type="scientific">Rhodopseudomonas palustris</name>
    <dbReference type="NCBI Taxonomy" id="1076"/>
    <lineage>
        <taxon>Bacteria</taxon>
        <taxon>Pseudomonadati</taxon>
        <taxon>Pseudomonadota</taxon>
        <taxon>Alphaproteobacteria</taxon>
        <taxon>Hyphomicrobiales</taxon>
        <taxon>Nitrobacteraceae</taxon>
        <taxon>Rhodopseudomonas</taxon>
    </lineage>
</organism>
<sequence>MRPFDGRDLHVIRDKYDCRNSHGFLTGVPDQALKARPGTNVGLRAGVFWCGAASSSRPIEPIGPTQPPIEPAQPAMIS</sequence>
<name>A0A0D7ECB9_RHOPL</name>
<comment type="caution">
    <text evidence="2">The sequence shown here is derived from an EMBL/GenBank/DDBJ whole genome shotgun (WGS) entry which is preliminary data.</text>
</comment>
<evidence type="ECO:0000256" key="1">
    <source>
        <dbReference type="SAM" id="MobiDB-lite"/>
    </source>
</evidence>
<dbReference type="EMBL" id="JXXE01000505">
    <property type="protein sequence ID" value="KIZ38378.1"/>
    <property type="molecule type" value="Genomic_DNA"/>
</dbReference>
<reference evidence="2 3" key="1">
    <citation type="submission" date="2014-11" db="EMBL/GenBank/DDBJ databases">
        <title>Genomics and ecophysiology of heterotrophic nitrogen fixing bacteria isolated from estuarine surface water.</title>
        <authorList>
            <person name="Bentzon-Tilia M."/>
            <person name="Severin I."/>
            <person name="Hansen L.H."/>
            <person name="Riemann L."/>
        </authorList>
    </citation>
    <scope>NUCLEOTIDE SEQUENCE [LARGE SCALE GENOMIC DNA]</scope>
    <source>
        <strain evidence="2 3">BAL398</strain>
    </source>
</reference>
<protein>
    <submittedName>
        <fullName evidence="2">Uncharacterized protein</fullName>
    </submittedName>
</protein>
<dbReference type="AlphaFoldDB" id="A0A0D7ECB9"/>
<evidence type="ECO:0000313" key="3">
    <source>
        <dbReference type="Proteomes" id="UP000032515"/>
    </source>
</evidence>
<proteinExistence type="predicted"/>